<proteinExistence type="predicted"/>
<evidence type="ECO:0000313" key="2">
    <source>
        <dbReference type="EMBL" id="GAL04756.1"/>
    </source>
</evidence>
<feature type="signal peptide" evidence="1">
    <location>
        <begin position="1"/>
        <end position="20"/>
    </location>
</feature>
<comment type="caution">
    <text evidence="2">The sequence shown here is derived from an EMBL/GenBank/DDBJ whole genome shotgun (WGS) entry which is preliminary data.</text>
</comment>
<dbReference type="Pfam" id="PF16549">
    <property type="entry name" value="T2SSS_2"/>
    <property type="match status" value="1"/>
</dbReference>
<dbReference type="AlphaFoldDB" id="A0A090QPA4"/>
<dbReference type="EMBL" id="BBMN01000005">
    <property type="protein sequence ID" value="GAL04756.1"/>
    <property type="molecule type" value="Genomic_DNA"/>
</dbReference>
<evidence type="ECO:0008006" key="4">
    <source>
        <dbReference type="Google" id="ProtNLM"/>
    </source>
</evidence>
<name>A0A090QPA4_9GAMM</name>
<dbReference type="PROSITE" id="PS51257">
    <property type="entry name" value="PROKAR_LIPOPROTEIN"/>
    <property type="match status" value="1"/>
</dbReference>
<accession>A0A090QPA4</accession>
<feature type="chain" id="PRO_5001862267" description="Lipoprotein" evidence="1">
    <location>
        <begin position="21"/>
        <end position="131"/>
    </location>
</feature>
<evidence type="ECO:0000256" key="1">
    <source>
        <dbReference type="SAM" id="SignalP"/>
    </source>
</evidence>
<reference evidence="2 3" key="1">
    <citation type="journal article" date="2014" name="Genome Announc.">
        <title>Draft Genome Sequences of Two Vibrionaceae Species, Vibrio ponticus C121 and Photobacterium aphoticum C119, Isolated as Coral Reef Microbiota.</title>
        <authorList>
            <person name="Al-saari N."/>
            <person name="Meirelles P.M."/>
            <person name="Mino S."/>
            <person name="Suda W."/>
            <person name="Oshima K."/>
            <person name="Hattori M."/>
            <person name="Ohkuma M."/>
            <person name="Thompson F.L."/>
            <person name="Gomez-Gil B."/>
            <person name="Sawabe T."/>
            <person name="Sawabe T."/>
        </authorList>
    </citation>
    <scope>NUCLEOTIDE SEQUENCE [LARGE SCALE GENOMIC DNA]</scope>
    <source>
        <strain evidence="2 3">JCM 19237</strain>
    </source>
</reference>
<evidence type="ECO:0000313" key="3">
    <source>
        <dbReference type="Proteomes" id="UP000029227"/>
    </source>
</evidence>
<protein>
    <recommendedName>
        <fullName evidence="4">Lipoprotein</fullName>
    </recommendedName>
</protein>
<dbReference type="Proteomes" id="UP000029227">
    <property type="component" value="Unassembled WGS sequence"/>
</dbReference>
<keyword evidence="1" id="KW-0732">Signal</keyword>
<dbReference type="InterPro" id="IPR016502">
    <property type="entry name" value="T2SSS_2"/>
</dbReference>
<organism evidence="2 3">
    <name type="scientific">Photobacterium aphoticum</name>
    <dbReference type="NCBI Taxonomy" id="754436"/>
    <lineage>
        <taxon>Bacteria</taxon>
        <taxon>Pseudomonadati</taxon>
        <taxon>Pseudomonadota</taxon>
        <taxon>Gammaproteobacteria</taxon>
        <taxon>Vibrionales</taxon>
        <taxon>Vibrionaceae</taxon>
        <taxon>Photobacterium</taxon>
    </lineage>
</organism>
<dbReference type="STRING" id="754436.JCM19237_4122"/>
<sequence>MLKRTFALLAVTLLAGCASNGNEDVVNSLAKARAAAINSKAPYAKIDQYQVMKAKARENVVEITILYGGGGKTPPTKAAKNAAINYCNNEELTPLVTEGINYNIVIMDMRGRAMVTQPVNSEVCNTMSPES</sequence>
<gene>
    <name evidence="2" type="ORF">JCM19237_4122</name>
</gene>
<dbReference type="Gene3D" id="3.30.300.250">
    <property type="match status" value="1"/>
</dbReference>